<feature type="binding site" evidence="2">
    <location>
        <position position="161"/>
    </location>
    <ligand>
        <name>substrate</name>
    </ligand>
</feature>
<dbReference type="AlphaFoldDB" id="A0A1F6H376"/>
<dbReference type="PANTHER" id="PTHR22602">
    <property type="entry name" value="TRANSFERASE CAF17, MITOCHONDRIAL-RELATED"/>
    <property type="match status" value="1"/>
</dbReference>
<accession>A0A1F6H376</accession>
<evidence type="ECO:0000313" key="4">
    <source>
        <dbReference type="Proteomes" id="UP000177583"/>
    </source>
</evidence>
<protein>
    <submittedName>
        <fullName evidence="3">Uncharacterized protein</fullName>
    </submittedName>
</protein>
<dbReference type="PIRSF" id="PIRSF006487">
    <property type="entry name" value="GcvT"/>
    <property type="match status" value="1"/>
</dbReference>
<evidence type="ECO:0000256" key="2">
    <source>
        <dbReference type="PIRSR" id="PIRSR006487-1"/>
    </source>
</evidence>
<proteinExistence type="predicted"/>
<gene>
    <name evidence="3" type="ORF">A2557_07640</name>
</gene>
<dbReference type="SUPFAM" id="SSF103025">
    <property type="entry name" value="Folate-binding domain"/>
    <property type="match status" value="1"/>
</dbReference>
<dbReference type="Proteomes" id="UP000177583">
    <property type="component" value="Unassembled WGS sequence"/>
</dbReference>
<comment type="caution">
    <text evidence="3">The sequence shown here is derived from an EMBL/GenBank/DDBJ whole genome shotgun (WGS) entry which is preliminary data.</text>
</comment>
<evidence type="ECO:0000256" key="1">
    <source>
        <dbReference type="ARBA" id="ARBA00022946"/>
    </source>
</evidence>
<dbReference type="GO" id="GO:0016226">
    <property type="term" value="P:iron-sulfur cluster assembly"/>
    <property type="evidence" value="ECO:0007669"/>
    <property type="project" value="TreeGrafter"/>
</dbReference>
<dbReference type="InterPro" id="IPR045179">
    <property type="entry name" value="YgfZ/GcvT"/>
</dbReference>
<dbReference type="NCBIfam" id="TIGR03317">
    <property type="entry name" value="ygfZ_signature"/>
    <property type="match status" value="1"/>
</dbReference>
<dbReference type="Gene3D" id="3.30.1360.120">
    <property type="entry name" value="Probable tRNA modification gtpase trme, domain 1"/>
    <property type="match status" value="2"/>
</dbReference>
<dbReference type="PANTHER" id="PTHR22602:SF0">
    <property type="entry name" value="TRANSFERASE CAF17, MITOCHONDRIAL-RELATED"/>
    <property type="match status" value="1"/>
</dbReference>
<dbReference type="InterPro" id="IPR017703">
    <property type="entry name" value="YgfZ/GCV_T_CS"/>
</dbReference>
<keyword evidence="1" id="KW-0809">Transit peptide</keyword>
<name>A0A1F6H376_9PROT</name>
<reference evidence="3 4" key="1">
    <citation type="journal article" date="2016" name="Nat. Commun.">
        <title>Thousands of microbial genomes shed light on interconnected biogeochemical processes in an aquifer system.</title>
        <authorList>
            <person name="Anantharaman K."/>
            <person name="Brown C.T."/>
            <person name="Hug L.A."/>
            <person name="Sharon I."/>
            <person name="Castelle C.J."/>
            <person name="Probst A.J."/>
            <person name="Thomas B.C."/>
            <person name="Singh A."/>
            <person name="Wilkins M.J."/>
            <person name="Karaoz U."/>
            <person name="Brodie E.L."/>
            <person name="Williams K.H."/>
            <person name="Hubbard S.S."/>
            <person name="Banfield J.F."/>
        </authorList>
    </citation>
    <scope>NUCLEOTIDE SEQUENCE [LARGE SCALE GENOMIC DNA]</scope>
</reference>
<dbReference type="EMBL" id="MFNF01000001">
    <property type="protein sequence ID" value="OGH04847.1"/>
    <property type="molecule type" value="Genomic_DNA"/>
</dbReference>
<dbReference type="InterPro" id="IPR027266">
    <property type="entry name" value="TrmE/GcvT-like"/>
</dbReference>
<evidence type="ECO:0000313" key="3">
    <source>
        <dbReference type="EMBL" id="OGH04847.1"/>
    </source>
</evidence>
<organism evidence="3 4">
    <name type="scientific">Candidatus Lambdaproteobacteria bacterium RIFOXYD2_FULL_56_26</name>
    <dbReference type="NCBI Taxonomy" id="1817773"/>
    <lineage>
        <taxon>Bacteria</taxon>
        <taxon>Pseudomonadati</taxon>
        <taxon>Pseudomonadota</taxon>
        <taxon>Candidatus Lambdaproteobacteria</taxon>
    </lineage>
</organism>
<sequence>MSFAQFFARFPQGTFLPHEGHLIPLELTAPSQLTDRSKVFFPYPRSAIELKGEDRTGFLNGLGPTDLRTFKAGQGTRCLLTNAHGHVIFDTHLYGFEDRLVLFPEPGEEKKLLAHLEFNAIMEQVTFADLGEAFELAVVFGLPEASQCLGAYSLEVGAGFEVVFGGEGMLAQLADLGLSPIGFELYEQLRPIYKIARSGVDFGAHQLPQEAGLEPFMAFQKGCYLGQEPISRVAFRGKVRNRLEQVICAQPLEPGEKLFAQGQEVGSVTSTSLIQTGQGHYHLAYLSTKATEEPNLELTAQGKAVTLARRS</sequence>